<dbReference type="Pfam" id="PF03928">
    <property type="entry name" value="HbpS-like"/>
    <property type="match status" value="1"/>
</dbReference>
<reference evidence="1 2" key="1">
    <citation type="submission" date="2016-11" db="EMBL/GenBank/DDBJ databases">
        <title>Rhizobium leguminosarum bv. viciae strain Vaf12 isolated from Vavilovia formosa root nodules from Russia, Dagestan.</title>
        <authorList>
            <person name="Kimeklis A."/>
        </authorList>
    </citation>
    <scope>NUCLEOTIDE SEQUENCE [LARGE SCALE GENOMIC DNA]</scope>
    <source>
        <strain evidence="1 2">Vaf-108</strain>
        <plasmid evidence="2">Plasmid unnamed8 sequence</plasmid>
    </source>
</reference>
<evidence type="ECO:0000313" key="2">
    <source>
        <dbReference type="Proteomes" id="UP000183050"/>
    </source>
</evidence>
<organism evidence="1 2">
    <name type="scientific">Rhizobium leguminosarum</name>
    <dbReference type="NCBI Taxonomy" id="384"/>
    <lineage>
        <taxon>Bacteria</taxon>
        <taxon>Pseudomonadati</taxon>
        <taxon>Pseudomonadota</taxon>
        <taxon>Alphaproteobacteria</taxon>
        <taxon>Hyphomicrobiales</taxon>
        <taxon>Rhizobiaceae</taxon>
        <taxon>Rhizobium/Agrobacterium group</taxon>
        <taxon>Rhizobium</taxon>
    </lineage>
</organism>
<geneLocation type="plasmid" evidence="2">
    <name>unnamed8 sequence</name>
</geneLocation>
<dbReference type="AlphaFoldDB" id="A0A1L3ZPX2"/>
<dbReference type="InterPro" id="IPR005624">
    <property type="entry name" value="PduO/GlcC-like"/>
</dbReference>
<dbReference type="SUPFAM" id="SSF143744">
    <property type="entry name" value="GlcG-like"/>
    <property type="match status" value="1"/>
</dbReference>
<keyword evidence="1" id="KW-0614">Plasmid</keyword>
<accession>A0A1L3ZPX2</accession>
<proteinExistence type="predicted"/>
<dbReference type="PANTHER" id="PTHR34309">
    <property type="entry name" value="SLR1406 PROTEIN"/>
    <property type="match status" value="1"/>
</dbReference>
<sequence>MLTIKRLSLEDARILIEGASAKAREIAVPMCIAVSDESGQLIAFERMDGGKITSATIAQDKAYTAAGAKRTTESYGVASQPGSPAYGINSAIGGRLIVVAGGLPVIIDSEVVGAIGLSSGTPSQDSECAQAGIDLLLKVLQKA</sequence>
<dbReference type="RefSeq" id="WP_072642711.1">
    <property type="nucleotide sequence ID" value="NZ_CP018236.1"/>
</dbReference>
<dbReference type="Gene3D" id="3.30.450.150">
    <property type="entry name" value="Haem-degrading domain"/>
    <property type="match status" value="1"/>
</dbReference>
<dbReference type="PANTHER" id="PTHR34309:SF1">
    <property type="entry name" value="PROTEIN GLCG"/>
    <property type="match status" value="1"/>
</dbReference>
<evidence type="ECO:0000313" key="1">
    <source>
        <dbReference type="EMBL" id="API57709.1"/>
    </source>
</evidence>
<name>A0A1L3ZPX2_RHILE</name>
<dbReference type="InterPro" id="IPR038084">
    <property type="entry name" value="PduO/GlcC-like_sf"/>
</dbReference>
<dbReference type="EMBL" id="CP018236">
    <property type="protein sequence ID" value="API57709.1"/>
    <property type="molecule type" value="Genomic_DNA"/>
</dbReference>
<dbReference type="Proteomes" id="UP000183050">
    <property type="component" value="Plasmid unnamed8"/>
</dbReference>
<protein>
    <submittedName>
        <fullName evidence="1">DNA polymerase III subunit delta</fullName>
    </submittedName>
</protein>
<gene>
    <name evidence="1" type="ORF">BMW22_41265</name>
</gene>
<dbReference type="InterPro" id="IPR052517">
    <property type="entry name" value="GlcG_carb_metab_protein"/>
</dbReference>